<dbReference type="AlphaFoldDB" id="A0A2N8ZHV7"/>
<dbReference type="KEGG" id="vta:A3546"/>
<accession>A0A2N8ZHV7</accession>
<dbReference type="Proteomes" id="UP000235828">
    <property type="component" value="Chromosome A"/>
</dbReference>
<gene>
    <name evidence="1" type="ORF">VTAP4600_A3546</name>
</gene>
<dbReference type="RefSeq" id="WP_102523770.1">
    <property type="nucleotide sequence ID" value="NZ_LT960611.1"/>
</dbReference>
<sequence length="71" mass="8445">MRSYEEAAWKVLDAESKDRKNSVSSIKVNDYSKCILNELKKRTEISERRWLTRIVERGLKDLAKDMEQNKI</sequence>
<evidence type="ECO:0000313" key="1">
    <source>
        <dbReference type="EMBL" id="SON51493.1"/>
    </source>
</evidence>
<protein>
    <submittedName>
        <fullName evidence="1">Uncharacterized protein</fullName>
    </submittedName>
</protein>
<proteinExistence type="predicted"/>
<name>A0A2N8ZHV7_9VIBR</name>
<keyword evidence="2" id="KW-1185">Reference proteome</keyword>
<reference evidence="1 2" key="1">
    <citation type="submission" date="2017-10" db="EMBL/GenBank/DDBJ databases">
        <authorList>
            <person name="Banno H."/>
            <person name="Chua N.-H."/>
        </authorList>
    </citation>
    <scope>NUCLEOTIDE SEQUENCE [LARGE SCALE GENOMIC DNA]</scope>
    <source>
        <strain evidence="1">Vibrio tapetis CECT4600</strain>
    </source>
</reference>
<evidence type="ECO:0000313" key="2">
    <source>
        <dbReference type="Proteomes" id="UP000235828"/>
    </source>
</evidence>
<organism evidence="1 2">
    <name type="scientific">Vibrio tapetis subsp. tapetis</name>
    <dbReference type="NCBI Taxonomy" id="1671868"/>
    <lineage>
        <taxon>Bacteria</taxon>
        <taxon>Pseudomonadati</taxon>
        <taxon>Pseudomonadota</taxon>
        <taxon>Gammaproteobacteria</taxon>
        <taxon>Vibrionales</taxon>
        <taxon>Vibrionaceae</taxon>
        <taxon>Vibrio</taxon>
    </lineage>
</organism>
<dbReference type="EMBL" id="LT960611">
    <property type="protein sequence ID" value="SON51493.1"/>
    <property type="molecule type" value="Genomic_DNA"/>
</dbReference>